<dbReference type="PANTHER" id="PTHR42734:SF7">
    <property type="entry name" value="ATP-BINDING COMPONENT OF ABC TRANSPORTER-RELATED"/>
    <property type="match status" value="1"/>
</dbReference>
<evidence type="ECO:0000313" key="5">
    <source>
        <dbReference type="EMBL" id="TDR06233.1"/>
    </source>
</evidence>
<proteinExistence type="predicted"/>
<evidence type="ECO:0000256" key="2">
    <source>
        <dbReference type="ARBA" id="ARBA00022741"/>
    </source>
</evidence>
<evidence type="ECO:0000259" key="4">
    <source>
        <dbReference type="PROSITE" id="PS50893"/>
    </source>
</evidence>
<dbReference type="GO" id="GO:0005524">
    <property type="term" value="F:ATP binding"/>
    <property type="evidence" value="ECO:0007669"/>
    <property type="project" value="UniProtKB-KW"/>
</dbReference>
<dbReference type="OrthoDB" id="9780942at2"/>
<dbReference type="InterPro" id="IPR050153">
    <property type="entry name" value="Metal_Ion_Import_ABC"/>
</dbReference>
<evidence type="ECO:0000256" key="1">
    <source>
        <dbReference type="ARBA" id="ARBA00022448"/>
    </source>
</evidence>
<protein>
    <submittedName>
        <fullName evidence="5">Zinc transport system ATP-binding protein</fullName>
    </submittedName>
</protein>
<keyword evidence="2" id="KW-0547">Nucleotide-binding</keyword>
<gene>
    <name evidence="5" type="ORF">C8D85_3163</name>
</gene>
<dbReference type="InterPro" id="IPR017871">
    <property type="entry name" value="ABC_transporter-like_CS"/>
</dbReference>
<dbReference type="PROSITE" id="PS00211">
    <property type="entry name" value="ABC_TRANSPORTER_1"/>
    <property type="match status" value="1"/>
</dbReference>
<keyword evidence="3 5" id="KW-0067">ATP-binding</keyword>
<dbReference type="GO" id="GO:0016887">
    <property type="term" value="F:ATP hydrolysis activity"/>
    <property type="evidence" value="ECO:0007669"/>
    <property type="project" value="InterPro"/>
</dbReference>
<evidence type="ECO:0000256" key="3">
    <source>
        <dbReference type="ARBA" id="ARBA00022840"/>
    </source>
</evidence>
<keyword evidence="1" id="KW-0813">Transport</keyword>
<keyword evidence="6" id="KW-1185">Reference proteome</keyword>
<name>A0A4R6X2W4_9GAMM</name>
<dbReference type="Gene3D" id="3.40.50.300">
    <property type="entry name" value="P-loop containing nucleotide triphosphate hydrolases"/>
    <property type="match status" value="1"/>
</dbReference>
<dbReference type="Pfam" id="PF00005">
    <property type="entry name" value="ABC_tran"/>
    <property type="match status" value="1"/>
</dbReference>
<dbReference type="PROSITE" id="PS50893">
    <property type="entry name" value="ABC_TRANSPORTER_2"/>
    <property type="match status" value="1"/>
</dbReference>
<dbReference type="Proteomes" id="UP000295729">
    <property type="component" value="Unassembled WGS sequence"/>
</dbReference>
<dbReference type="RefSeq" id="WP_133564534.1">
    <property type="nucleotide sequence ID" value="NZ_SNZA01000006.1"/>
</dbReference>
<reference evidence="5 6" key="1">
    <citation type="submission" date="2019-03" db="EMBL/GenBank/DDBJ databases">
        <title>Genomic Encyclopedia of Type Strains, Phase IV (KMG-IV): sequencing the most valuable type-strain genomes for metagenomic binning, comparative biology and taxonomic classification.</title>
        <authorList>
            <person name="Goeker M."/>
        </authorList>
    </citation>
    <scope>NUCLEOTIDE SEQUENCE [LARGE SCALE GENOMIC DNA]</scope>
    <source>
        <strain evidence="5 6">DSM 5604</strain>
    </source>
</reference>
<dbReference type="SMART" id="SM00382">
    <property type="entry name" value="AAA"/>
    <property type="match status" value="1"/>
</dbReference>
<dbReference type="InterPro" id="IPR027417">
    <property type="entry name" value="P-loop_NTPase"/>
</dbReference>
<dbReference type="EMBL" id="SNZA01000006">
    <property type="protein sequence ID" value="TDR06233.1"/>
    <property type="molecule type" value="Genomic_DNA"/>
</dbReference>
<feature type="domain" description="ABC transporter" evidence="4">
    <location>
        <begin position="6"/>
        <end position="230"/>
    </location>
</feature>
<sequence length="232" mass="25274">MMGPSLHLSNVGVTVKGQVLVTPLSLQLEGGLWHGIAGPNGGGKSTLLKAIAGLHNHVGEIALHWPSDRGQIGYMPQLSPFDASLPVTALDFLRMHCDKQPVWRRYRGNPNIEQVIERVSIKGLLSKRLGTLSSGERQRILLACALVNKPNILLLDEPLAGVDKAGREQIIEILCAFKAEGGSLIMIEHDWQILQAHCDTLSWIDGGLQHHDAPDAIFTKINSLHLGLRHAS</sequence>
<dbReference type="InterPro" id="IPR003593">
    <property type="entry name" value="AAA+_ATPase"/>
</dbReference>
<accession>A0A4R6X2W4</accession>
<organism evidence="5 6">
    <name type="scientific">Marinomonas communis</name>
    <dbReference type="NCBI Taxonomy" id="28254"/>
    <lineage>
        <taxon>Bacteria</taxon>
        <taxon>Pseudomonadati</taxon>
        <taxon>Pseudomonadota</taxon>
        <taxon>Gammaproteobacteria</taxon>
        <taxon>Oceanospirillales</taxon>
        <taxon>Oceanospirillaceae</taxon>
        <taxon>Marinomonas</taxon>
    </lineage>
</organism>
<evidence type="ECO:0000313" key="6">
    <source>
        <dbReference type="Proteomes" id="UP000295729"/>
    </source>
</evidence>
<dbReference type="AlphaFoldDB" id="A0A4R6X2W4"/>
<dbReference type="InterPro" id="IPR003439">
    <property type="entry name" value="ABC_transporter-like_ATP-bd"/>
</dbReference>
<dbReference type="PANTHER" id="PTHR42734">
    <property type="entry name" value="METAL TRANSPORT SYSTEM ATP-BINDING PROTEIN TM_0124-RELATED"/>
    <property type="match status" value="1"/>
</dbReference>
<dbReference type="SUPFAM" id="SSF52540">
    <property type="entry name" value="P-loop containing nucleoside triphosphate hydrolases"/>
    <property type="match status" value="1"/>
</dbReference>
<comment type="caution">
    <text evidence="5">The sequence shown here is derived from an EMBL/GenBank/DDBJ whole genome shotgun (WGS) entry which is preliminary data.</text>
</comment>